<keyword evidence="10" id="KW-0804">Transcription</keyword>
<evidence type="ECO:0000256" key="1">
    <source>
        <dbReference type="ARBA" id="ARBA00004651"/>
    </source>
</evidence>
<dbReference type="PANTHER" id="PTHR42718">
    <property type="entry name" value="MAJOR FACILITATOR SUPERFAMILY MULTIDRUG TRANSPORTER MFSC"/>
    <property type="match status" value="1"/>
</dbReference>
<evidence type="ECO:0000256" key="5">
    <source>
        <dbReference type="ARBA" id="ARBA00022692"/>
    </source>
</evidence>
<feature type="transmembrane region" description="Helical" evidence="11">
    <location>
        <begin position="377"/>
        <end position="395"/>
    </location>
</feature>
<evidence type="ECO:0000313" key="15">
    <source>
        <dbReference type="Proteomes" id="UP000315388"/>
    </source>
</evidence>
<evidence type="ECO:0000256" key="7">
    <source>
        <dbReference type="ARBA" id="ARBA00023015"/>
    </source>
</evidence>
<feature type="transmembrane region" description="Helical" evidence="11">
    <location>
        <begin position="407"/>
        <end position="427"/>
    </location>
</feature>
<comment type="similarity">
    <text evidence="2">Belongs to the LysR transcriptional regulatory family.</text>
</comment>
<evidence type="ECO:0000256" key="6">
    <source>
        <dbReference type="ARBA" id="ARBA00022989"/>
    </source>
</evidence>
<evidence type="ECO:0000256" key="10">
    <source>
        <dbReference type="ARBA" id="ARBA00023163"/>
    </source>
</evidence>
<protein>
    <submittedName>
        <fullName evidence="14">MFS transporter</fullName>
    </submittedName>
</protein>
<proteinExistence type="inferred from homology"/>
<feature type="transmembrane region" description="Helical" evidence="11">
    <location>
        <begin position="201"/>
        <end position="218"/>
    </location>
</feature>
<keyword evidence="3" id="KW-0813">Transport</keyword>
<dbReference type="AlphaFoldDB" id="A0A502BSI6"/>
<dbReference type="InterPro" id="IPR036390">
    <property type="entry name" value="WH_DNA-bd_sf"/>
</dbReference>
<dbReference type="EMBL" id="VEWJ01000001">
    <property type="protein sequence ID" value="TPF76807.1"/>
    <property type="molecule type" value="Genomic_DNA"/>
</dbReference>
<feature type="domain" description="Major facilitator superfamily (MFS) profile" evidence="12">
    <location>
        <begin position="205"/>
        <end position="437"/>
    </location>
</feature>
<comment type="caution">
    <text evidence="14">The sequence shown here is derived from an EMBL/GenBank/DDBJ whole genome shotgun (WGS) entry which is preliminary data.</text>
</comment>
<keyword evidence="5 11" id="KW-0812">Transmembrane</keyword>
<feature type="transmembrane region" description="Helical" evidence="11">
    <location>
        <begin position="239"/>
        <end position="262"/>
    </location>
</feature>
<evidence type="ECO:0000259" key="12">
    <source>
        <dbReference type="PROSITE" id="PS50850"/>
    </source>
</evidence>
<keyword evidence="9 11" id="KW-0472">Membrane</keyword>
<feature type="transmembrane region" description="Helical" evidence="11">
    <location>
        <begin position="274"/>
        <end position="297"/>
    </location>
</feature>
<dbReference type="InterPro" id="IPR000847">
    <property type="entry name" value="LysR_HTH_N"/>
</dbReference>
<feature type="transmembrane region" description="Helical" evidence="11">
    <location>
        <begin position="329"/>
        <end position="356"/>
    </location>
</feature>
<comment type="subcellular location">
    <subcellularLocation>
        <location evidence="1">Cell membrane</location>
        <topology evidence="1">Multi-pass membrane protein</topology>
    </subcellularLocation>
</comment>
<dbReference type="Pfam" id="PF00126">
    <property type="entry name" value="HTH_1"/>
    <property type="match status" value="1"/>
</dbReference>
<keyword evidence="7" id="KW-0805">Transcription regulation</keyword>
<dbReference type="PRINTS" id="PR00039">
    <property type="entry name" value="HTHLYSR"/>
</dbReference>
<dbReference type="PROSITE" id="PS50850">
    <property type="entry name" value="MFS"/>
    <property type="match status" value="1"/>
</dbReference>
<feature type="transmembrane region" description="Helical" evidence="11">
    <location>
        <begin position="140"/>
        <end position="157"/>
    </location>
</feature>
<dbReference type="Proteomes" id="UP000315388">
    <property type="component" value="Unassembled WGS sequence"/>
</dbReference>
<dbReference type="Gene3D" id="1.20.1250.20">
    <property type="entry name" value="MFS general substrate transporter like domains"/>
    <property type="match status" value="1"/>
</dbReference>
<feature type="transmembrane region" description="Helical" evidence="11">
    <location>
        <begin position="169"/>
        <end position="189"/>
    </location>
</feature>
<dbReference type="RefSeq" id="WP_140903144.1">
    <property type="nucleotide sequence ID" value="NZ_JBHTMD010000017.1"/>
</dbReference>
<evidence type="ECO:0000259" key="13">
    <source>
        <dbReference type="PROSITE" id="PS50931"/>
    </source>
</evidence>
<dbReference type="Gene3D" id="1.10.10.10">
    <property type="entry name" value="Winged helix-like DNA-binding domain superfamily/Winged helix DNA-binding domain"/>
    <property type="match status" value="1"/>
</dbReference>
<organism evidence="14 15">
    <name type="scientific">Brucella gallinifaecis</name>
    <dbReference type="NCBI Taxonomy" id="215590"/>
    <lineage>
        <taxon>Bacteria</taxon>
        <taxon>Pseudomonadati</taxon>
        <taxon>Pseudomonadota</taxon>
        <taxon>Alphaproteobacteria</taxon>
        <taxon>Hyphomicrobiales</taxon>
        <taxon>Brucellaceae</taxon>
        <taxon>Brucella/Ochrobactrum group</taxon>
        <taxon>Brucella</taxon>
    </lineage>
</organism>
<dbReference type="InterPro" id="IPR036388">
    <property type="entry name" value="WH-like_DNA-bd_sf"/>
</dbReference>
<keyword evidence="6 11" id="KW-1133">Transmembrane helix</keyword>
<evidence type="ECO:0000256" key="3">
    <source>
        <dbReference type="ARBA" id="ARBA00022448"/>
    </source>
</evidence>
<keyword evidence="8" id="KW-0238">DNA-binding</keyword>
<evidence type="ECO:0000256" key="9">
    <source>
        <dbReference type="ARBA" id="ARBA00023136"/>
    </source>
</evidence>
<keyword evidence="4" id="KW-1003">Cell membrane</keyword>
<dbReference type="SUPFAM" id="SSF46785">
    <property type="entry name" value="Winged helix' DNA-binding domain"/>
    <property type="match status" value="1"/>
</dbReference>
<dbReference type="GO" id="GO:0003677">
    <property type="term" value="F:DNA binding"/>
    <property type="evidence" value="ECO:0007669"/>
    <property type="project" value="UniProtKB-KW"/>
</dbReference>
<evidence type="ECO:0000256" key="4">
    <source>
        <dbReference type="ARBA" id="ARBA00022475"/>
    </source>
</evidence>
<dbReference type="PANTHER" id="PTHR42718:SF46">
    <property type="entry name" value="BLR6921 PROTEIN"/>
    <property type="match status" value="1"/>
</dbReference>
<dbReference type="SUPFAM" id="SSF103473">
    <property type="entry name" value="MFS general substrate transporter"/>
    <property type="match status" value="1"/>
</dbReference>
<dbReference type="FunFam" id="1.10.10.10:FF:000001">
    <property type="entry name" value="LysR family transcriptional regulator"/>
    <property type="match status" value="1"/>
</dbReference>
<dbReference type="InterPro" id="IPR020846">
    <property type="entry name" value="MFS_dom"/>
</dbReference>
<feature type="domain" description="HTH lysR-type" evidence="13">
    <location>
        <begin position="1"/>
        <end position="58"/>
    </location>
</feature>
<evidence type="ECO:0000256" key="11">
    <source>
        <dbReference type="SAM" id="Phobius"/>
    </source>
</evidence>
<accession>A0A502BSI6</accession>
<name>A0A502BSI6_9HYPH</name>
<dbReference type="InterPro" id="IPR036259">
    <property type="entry name" value="MFS_trans_sf"/>
</dbReference>
<dbReference type="PROSITE" id="PS50931">
    <property type="entry name" value="HTH_LYSR"/>
    <property type="match status" value="1"/>
</dbReference>
<dbReference type="GO" id="GO:0003700">
    <property type="term" value="F:DNA-binding transcription factor activity"/>
    <property type="evidence" value="ECO:0007669"/>
    <property type="project" value="InterPro"/>
</dbReference>
<reference evidence="14 15" key="1">
    <citation type="journal article" date="2003" name="Int. J. Syst. Evol. Microbiol.">
        <title>Towards a standardized format for the description of a novel species (of an established genus): Ochrobactrum gallinifaecis sp. nov.</title>
        <authorList>
            <person name="Kampfer P."/>
            <person name="Buczolits S."/>
            <person name="Albrecht A."/>
            <person name="Busse H.J."/>
            <person name="Stackebrandt E."/>
        </authorList>
    </citation>
    <scope>NUCLEOTIDE SEQUENCE [LARGE SCALE GENOMIC DNA]</scope>
    <source>
        <strain evidence="14 15">ISO 196</strain>
    </source>
</reference>
<evidence type="ECO:0000256" key="2">
    <source>
        <dbReference type="ARBA" id="ARBA00009437"/>
    </source>
</evidence>
<dbReference type="InterPro" id="IPR011701">
    <property type="entry name" value="MFS"/>
</dbReference>
<feature type="transmembrane region" description="Helical" evidence="11">
    <location>
        <begin position="304"/>
        <end position="323"/>
    </location>
</feature>
<dbReference type="GO" id="GO:0005886">
    <property type="term" value="C:plasma membrane"/>
    <property type="evidence" value="ECO:0007669"/>
    <property type="project" value="UniProtKB-SubCell"/>
</dbReference>
<dbReference type="Pfam" id="PF07690">
    <property type="entry name" value="MFS_1"/>
    <property type="match status" value="1"/>
</dbReference>
<sequence>MELRHIRYVVAAARNGSFSAAAHELHVRQPIISRRIKELEDELGISLFDRSSSGARLTPCGEEFIVDARRIIEDIQRLTQRAKASKAGKLGRVVVGFYKSLSTGHLRTSLHEFRQSGFVAGLILGGVITDLMGWRWVLWINVPIGVLVVAFAGVLPVGKPGAEAVSGKLDVLGAMLVATGAASLVYAFANSEHVGLAHPTTFGLILLALALLGMFVWVESKVDTPLMPIPVFWRRSTGGANLVSLLANTALGPTFVIVALYMQETLGFTATQTGLGLLPMATAFTLASALVGPALIAKVGTKPVVLDGMILFIAGLATLGVSLSADASWAASILPGTVVAGIGYGIAFPAWTVAGIEGVEAADHGLAGGMLTTTQEVGSAVGLAVGVAVSVAVLASGGTAAQGASSAILVSACIVLVGLISAAIILPRNARERPVAR</sequence>
<keyword evidence="15" id="KW-1185">Reference proteome</keyword>
<evidence type="ECO:0000256" key="8">
    <source>
        <dbReference type="ARBA" id="ARBA00023125"/>
    </source>
</evidence>
<gene>
    <name evidence="14" type="ORF">FHY56_00035</name>
</gene>
<dbReference type="GO" id="GO:0022857">
    <property type="term" value="F:transmembrane transporter activity"/>
    <property type="evidence" value="ECO:0007669"/>
    <property type="project" value="InterPro"/>
</dbReference>
<evidence type="ECO:0000313" key="14">
    <source>
        <dbReference type="EMBL" id="TPF76807.1"/>
    </source>
</evidence>